<dbReference type="RefSeq" id="WP_068463815.1">
    <property type="nucleotide sequence ID" value="NZ_LMTR01000082.1"/>
</dbReference>
<dbReference type="GO" id="GO:0033214">
    <property type="term" value="P:siderophore-iron import into cell"/>
    <property type="evidence" value="ECO:0007669"/>
    <property type="project" value="TreeGrafter"/>
</dbReference>
<dbReference type="OrthoDB" id="9811975at2"/>
<keyword evidence="3" id="KW-0813">Transport</keyword>
<dbReference type="STRING" id="121290.APY04_2949"/>
<dbReference type="PANTHER" id="PTHR30472">
    <property type="entry name" value="FERRIC ENTEROBACTIN TRANSPORT SYSTEM PERMEASE PROTEIN"/>
    <property type="match status" value="1"/>
</dbReference>
<feature type="transmembrane region" description="Helical" evidence="8">
    <location>
        <begin position="305"/>
        <end position="322"/>
    </location>
</feature>
<feature type="transmembrane region" description="Helical" evidence="8">
    <location>
        <begin position="113"/>
        <end position="134"/>
    </location>
</feature>
<dbReference type="FunFam" id="1.10.3470.10:FF:000001">
    <property type="entry name" value="Vitamin B12 ABC transporter permease BtuC"/>
    <property type="match status" value="1"/>
</dbReference>
<dbReference type="AlphaFoldDB" id="A0A120CTU5"/>
<evidence type="ECO:0000256" key="7">
    <source>
        <dbReference type="ARBA" id="ARBA00023136"/>
    </source>
</evidence>
<dbReference type="CDD" id="cd06550">
    <property type="entry name" value="TM_ABC_iron-siderophores_like"/>
    <property type="match status" value="1"/>
</dbReference>
<accession>A0A120CTU5</accession>
<proteinExistence type="inferred from homology"/>
<dbReference type="Proteomes" id="UP000059074">
    <property type="component" value="Unassembled WGS sequence"/>
</dbReference>
<evidence type="ECO:0000256" key="3">
    <source>
        <dbReference type="ARBA" id="ARBA00022448"/>
    </source>
</evidence>
<evidence type="ECO:0000256" key="8">
    <source>
        <dbReference type="SAM" id="Phobius"/>
    </source>
</evidence>
<dbReference type="PATRIC" id="fig|121290.4.peg.550"/>
<comment type="subcellular location">
    <subcellularLocation>
        <location evidence="1">Cell membrane</location>
        <topology evidence="1">Multi-pass membrane protein</topology>
    </subcellularLocation>
</comment>
<keyword evidence="5 8" id="KW-0812">Transmembrane</keyword>
<dbReference type="InterPro" id="IPR000522">
    <property type="entry name" value="ABC_transptr_permease_BtuC"/>
</dbReference>
<dbReference type="GO" id="GO:0022857">
    <property type="term" value="F:transmembrane transporter activity"/>
    <property type="evidence" value="ECO:0007669"/>
    <property type="project" value="InterPro"/>
</dbReference>
<comment type="similarity">
    <text evidence="2">Belongs to the binding-protein-dependent transport system permease family. FecCD subfamily.</text>
</comment>
<dbReference type="PANTHER" id="PTHR30472:SF25">
    <property type="entry name" value="ABC TRANSPORTER PERMEASE PROTEIN MJ0876-RELATED"/>
    <property type="match status" value="1"/>
</dbReference>
<evidence type="ECO:0000256" key="1">
    <source>
        <dbReference type="ARBA" id="ARBA00004651"/>
    </source>
</evidence>
<evidence type="ECO:0000256" key="6">
    <source>
        <dbReference type="ARBA" id="ARBA00022989"/>
    </source>
</evidence>
<dbReference type="Gene3D" id="1.10.3470.10">
    <property type="entry name" value="ABC transporter involved in vitamin B12 uptake, BtuC"/>
    <property type="match status" value="1"/>
</dbReference>
<keyword evidence="4" id="KW-1003">Cell membrane</keyword>
<sequence length="329" mass="33358">MKFGLLVGLLVGLVAVLFCVSLGVGPAGLDPVTAFLGLIGIGNRAAELVMQEIRLPRALLAILVGATLGLSGAVLQGYLRNPLADPGVLGIGASASLGAVLAIYTGLAALFPLALPLAAIGGALIAVSALLLLAGRHATPLMLILAGIAISSLATAFTSLALNLSPNPFAALEIVFWMLGSLTDRSMLHVWLSAPFIVLGCVLLFSLGRSLDALSLGPDVAASMGIRPDRVRLIAVLGTTSAVGAATAVSGTIGFVGLVVPHLLRPLVGSQPSRLLPVSALGGAAAVQAADIAVRVIAPGRDLKLGVLTAIVGAPFFLWLILEQRRRLV</sequence>
<name>A0A120CTU5_HYPSL</name>
<evidence type="ECO:0000313" key="10">
    <source>
        <dbReference type="Proteomes" id="UP000059074"/>
    </source>
</evidence>
<reference evidence="9 10" key="1">
    <citation type="submission" date="2015-10" db="EMBL/GenBank/DDBJ databases">
        <title>Transcriptomic analysis of a linuron degrading triple-species bacterial consortium.</title>
        <authorList>
            <person name="Albers P."/>
        </authorList>
    </citation>
    <scope>NUCLEOTIDE SEQUENCE [LARGE SCALE GENOMIC DNA]</scope>
    <source>
        <strain evidence="9 10">WDL6</strain>
    </source>
</reference>
<evidence type="ECO:0000256" key="4">
    <source>
        <dbReference type="ARBA" id="ARBA00022475"/>
    </source>
</evidence>
<dbReference type="Pfam" id="PF01032">
    <property type="entry name" value="FecCD"/>
    <property type="match status" value="1"/>
</dbReference>
<feature type="transmembrane region" description="Helical" evidence="8">
    <location>
        <begin position="233"/>
        <end position="260"/>
    </location>
</feature>
<keyword evidence="7 8" id="KW-0472">Membrane</keyword>
<feature type="transmembrane region" description="Helical" evidence="8">
    <location>
        <begin position="87"/>
        <end position="107"/>
    </location>
</feature>
<feature type="transmembrane region" description="Helical" evidence="8">
    <location>
        <begin position="141"/>
        <end position="162"/>
    </location>
</feature>
<protein>
    <submittedName>
        <fullName evidence="9">Vitamin B12 ABC transporter, permease component BtuC</fullName>
    </submittedName>
</protein>
<evidence type="ECO:0000313" key="9">
    <source>
        <dbReference type="EMBL" id="KWT65200.1"/>
    </source>
</evidence>
<feature type="transmembrane region" description="Helical" evidence="8">
    <location>
        <begin position="188"/>
        <end position="207"/>
    </location>
</feature>
<gene>
    <name evidence="9" type="ORF">APY04_2949</name>
</gene>
<dbReference type="GO" id="GO:0005886">
    <property type="term" value="C:plasma membrane"/>
    <property type="evidence" value="ECO:0007669"/>
    <property type="project" value="UniProtKB-SubCell"/>
</dbReference>
<keyword evidence="10" id="KW-1185">Reference proteome</keyword>
<feature type="transmembrane region" description="Helical" evidence="8">
    <location>
        <begin position="58"/>
        <end position="75"/>
    </location>
</feature>
<evidence type="ECO:0000256" key="2">
    <source>
        <dbReference type="ARBA" id="ARBA00007935"/>
    </source>
</evidence>
<keyword evidence="6 8" id="KW-1133">Transmembrane helix</keyword>
<dbReference type="InterPro" id="IPR037294">
    <property type="entry name" value="ABC_BtuC-like"/>
</dbReference>
<organism evidence="9 10">
    <name type="scientific">Hyphomicrobium sulfonivorans</name>
    <dbReference type="NCBI Taxonomy" id="121290"/>
    <lineage>
        <taxon>Bacteria</taxon>
        <taxon>Pseudomonadati</taxon>
        <taxon>Pseudomonadota</taxon>
        <taxon>Alphaproteobacteria</taxon>
        <taxon>Hyphomicrobiales</taxon>
        <taxon>Hyphomicrobiaceae</taxon>
        <taxon>Hyphomicrobium</taxon>
    </lineage>
</organism>
<dbReference type="EMBL" id="LMTR01000082">
    <property type="protein sequence ID" value="KWT65200.1"/>
    <property type="molecule type" value="Genomic_DNA"/>
</dbReference>
<dbReference type="SUPFAM" id="SSF81345">
    <property type="entry name" value="ABC transporter involved in vitamin B12 uptake, BtuC"/>
    <property type="match status" value="1"/>
</dbReference>
<evidence type="ECO:0000256" key="5">
    <source>
        <dbReference type="ARBA" id="ARBA00022692"/>
    </source>
</evidence>
<comment type="caution">
    <text evidence="9">The sequence shown here is derived from an EMBL/GenBank/DDBJ whole genome shotgun (WGS) entry which is preliminary data.</text>
</comment>